<dbReference type="InterPro" id="IPR004776">
    <property type="entry name" value="Mem_transp_PIN-like"/>
</dbReference>
<reference evidence="8" key="1">
    <citation type="submission" date="2021-02" db="EMBL/GenBank/DDBJ databases">
        <authorList>
            <person name="Dougan E. K."/>
            <person name="Rhodes N."/>
            <person name="Thang M."/>
            <person name="Chan C."/>
        </authorList>
    </citation>
    <scope>NUCLEOTIDE SEQUENCE</scope>
</reference>
<protein>
    <submittedName>
        <fullName evidence="8">Uncharacterized protein</fullName>
    </submittedName>
</protein>
<keyword evidence="9" id="KW-1185">Reference proteome</keyword>
<feature type="transmembrane region" description="Helical" evidence="7">
    <location>
        <begin position="451"/>
        <end position="470"/>
    </location>
</feature>
<dbReference type="AlphaFoldDB" id="A0A812ZAI2"/>
<feature type="transmembrane region" description="Helical" evidence="7">
    <location>
        <begin position="392"/>
        <end position="415"/>
    </location>
</feature>
<dbReference type="OrthoDB" id="411490at2759"/>
<evidence type="ECO:0000256" key="3">
    <source>
        <dbReference type="ARBA" id="ARBA00022475"/>
    </source>
</evidence>
<evidence type="ECO:0000256" key="4">
    <source>
        <dbReference type="ARBA" id="ARBA00022692"/>
    </source>
</evidence>
<sequence>MLVAEFEHHHPQLLKKLQVVEFNQAIKEPLLRRGIKFTYGDFSSPDVLEHCFHGEPKALLDAMMWPRLFVMFVLYGAILDDGSGAATCVSLSEILAADRLDHFLVHCCAVTAQIIISTTPDTMLQGLSAARKTSAAMAHNAAAAFVSNFSLIALGLLLKRCNIVQETDGRTLLKLALNVATPALLLHTFVEAPGGTGAPSLALAAWLLSFGLAALGGWWGFREKESRQERALLTGMMTGLNLGMFSYPIIHGIFGVEGLCIVACLDIPNMIVNFAYNRAVFDGLAQERPSGARLLRTASLQLLRAPAMVAIWVGLALRQLALPMPSSVDDTLAELGHANKVLVMMGLGILLKLRLPKDQRRQLAELLSLRCALGFAAAAGTAALGQRLGTAPLVQTVCVMALCCPIPAVSVQFALEVGCDSALAAAAANLSNLVAFPVLFAVASWHGDPAGLQRGLAGLSAASTALWWTIRRTRTARHAPTATAALRGHSAKLQIWKGLPFACCLVGFQLPKLRLVAGLEARSSTRLAMQNAPVPVVRCALRARLPIMH</sequence>
<dbReference type="EMBL" id="CAJNJA010046585">
    <property type="protein sequence ID" value="CAE7818259.1"/>
    <property type="molecule type" value="Genomic_DNA"/>
</dbReference>
<evidence type="ECO:0000256" key="6">
    <source>
        <dbReference type="ARBA" id="ARBA00023136"/>
    </source>
</evidence>
<dbReference type="GO" id="GO:0016020">
    <property type="term" value="C:membrane"/>
    <property type="evidence" value="ECO:0007669"/>
    <property type="project" value="UniProtKB-SubCell"/>
</dbReference>
<name>A0A812ZAI2_9DINO</name>
<feature type="transmembrane region" description="Helical" evidence="7">
    <location>
        <begin position="201"/>
        <end position="219"/>
    </location>
</feature>
<feature type="transmembrane region" description="Helical" evidence="7">
    <location>
        <begin position="171"/>
        <end position="189"/>
    </location>
</feature>
<keyword evidence="5 7" id="KW-1133">Transmembrane helix</keyword>
<gene>
    <name evidence="8" type="ORF">SNEC2469_LOCUS24306</name>
</gene>
<keyword evidence="2" id="KW-0813">Transport</keyword>
<evidence type="ECO:0000313" key="8">
    <source>
        <dbReference type="EMBL" id="CAE7818259.1"/>
    </source>
</evidence>
<keyword evidence="3" id="KW-1003">Cell membrane</keyword>
<feature type="transmembrane region" description="Helical" evidence="7">
    <location>
        <begin position="337"/>
        <end position="355"/>
    </location>
</feature>
<dbReference type="PANTHER" id="PTHR36838">
    <property type="entry name" value="AUXIN EFFLUX CARRIER FAMILY PROTEIN"/>
    <property type="match status" value="1"/>
</dbReference>
<feature type="transmembrane region" description="Helical" evidence="7">
    <location>
        <begin position="367"/>
        <end position="386"/>
    </location>
</feature>
<comment type="caution">
    <text evidence="8">The sequence shown here is derived from an EMBL/GenBank/DDBJ whole genome shotgun (WGS) entry which is preliminary data.</text>
</comment>
<evidence type="ECO:0000256" key="7">
    <source>
        <dbReference type="SAM" id="Phobius"/>
    </source>
</evidence>
<proteinExistence type="predicted"/>
<feature type="transmembrane region" description="Helical" evidence="7">
    <location>
        <begin position="256"/>
        <end position="276"/>
    </location>
</feature>
<evidence type="ECO:0000256" key="5">
    <source>
        <dbReference type="ARBA" id="ARBA00022989"/>
    </source>
</evidence>
<keyword evidence="4 7" id="KW-0812">Transmembrane</keyword>
<accession>A0A812ZAI2</accession>
<evidence type="ECO:0000256" key="2">
    <source>
        <dbReference type="ARBA" id="ARBA00022448"/>
    </source>
</evidence>
<dbReference type="Proteomes" id="UP000601435">
    <property type="component" value="Unassembled WGS sequence"/>
</dbReference>
<feature type="transmembrane region" description="Helical" evidence="7">
    <location>
        <begin position="422"/>
        <end position="445"/>
    </location>
</feature>
<evidence type="ECO:0000313" key="9">
    <source>
        <dbReference type="Proteomes" id="UP000601435"/>
    </source>
</evidence>
<feature type="transmembrane region" description="Helical" evidence="7">
    <location>
        <begin position="140"/>
        <end position="159"/>
    </location>
</feature>
<dbReference type="Pfam" id="PF03547">
    <property type="entry name" value="Mem_trans"/>
    <property type="match status" value="1"/>
</dbReference>
<comment type="subcellular location">
    <subcellularLocation>
        <location evidence="1">Membrane</location>
        <topology evidence="1">Multi-pass membrane protein</topology>
    </subcellularLocation>
</comment>
<dbReference type="PANTHER" id="PTHR36838:SF3">
    <property type="entry name" value="TRANSPORTER AUXIN EFFLUX CARRIER EC FAMILY"/>
    <property type="match status" value="1"/>
</dbReference>
<dbReference type="GO" id="GO:0055085">
    <property type="term" value="P:transmembrane transport"/>
    <property type="evidence" value="ECO:0007669"/>
    <property type="project" value="InterPro"/>
</dbReference>
<organism evidence="8 9">
    <name type="scientific">Symbiodinium necroappetens</name>
    <dbReference type="NCBI Taxonomy" id="1628268"/>
    <lineage>
        <taxon>Eukaryota</taxon>
        <taxon>Sar</taxon>
        <taxon>Alveolata</taxon>
        <taxon>Dinophyceae</taxon>
        <taxon>Suessiales</taxon>
        <taxon>Symbiodiniaceae</taxon>
        <taxon>Symbiodinium</taxon>
    </lineage>
</organism>
<feature type="transmembrane region" description="Helical" evidence="7">
    <location>
        <begin position="297"/>
        <end position="317"/>
    </location>
</feature>
<feature type="transmembrane region" description="Helical" evidence="7">
    <location>
        <begin position="231"/>
        <end position="250"/>
    </location>
</feature>
<evidence type="ECO:0000256" key="1">
    <source>
        <dbReference type="ARBA" id="ARBA00004141"/>
    </source>
</evidence>
<keyword evidence="6 7" id="KW-0472">Membrane</keyword>